<dbReference type="RefSeq" id="XP_027076020.2">
    <property type="nucleotide sequence ID" value="XM_027220219.2"/>
</dbReference>
<name>A0A6P6TD40_COFAR</name>
<reference evidence="7" key="1">
    <citation type="journal article" date="2025" name="Foods">
        <title>Unveiling the Microbial Signatures of Arabica Coffee Cherries: Insights into Ripeness Specific Diversity, Functional Traits, and Implications for Quality and Safety.</title>
        <authorList>
            <consortium name="RefSeq"/>
            <person name="Tenea G.N."/>
            <person name="Cifuentes V."/>
            <person name="Reyes P."/>
            <person name="Cevallos-Vallejos M."/>
        </authorList>
    </citation>
    <scope>NUCLEOTIDE SEQUENCE [LARGE SCALE GENOMIC DNA]</scope>
</reference>
<dbReference type="PANTHER" id="PTHR12606:SF1">
    <property type="entry name" value="UBIQUITIN-LIKE-SPECIFIC PROTEASE 1A"/>
    <property type="match status" value="1"/>
</dbReference>
<protein>
    <submittedName>
        <fullName evidence="8">Ubiquitin-like-specific protease 1A</fullName>
    </submittedName>
</protein>
<dbReference type="GeneID" id="113699862"/>
<accession>A0A6P6TD40</accession>
<evidence type="ECO:0000256" key="3">
    <source>
        <dbReference type="ARBA" id="ARBA00022801"/>
    </source>
</evidence>
<sequence length="268" mass="31105">MDNTEKPVWEDKQNRRQGKRIKMDSSGMNKCQTKMVALLAKETRLASIGEKLSEGRAKILKFLFDTQMSQGEVLVSIKGQTASRDAMGSLLPQKPMACDIINCYCAMKTARQQRRAVDQSMRWWFMPTWFQQEILEFNKSADELYCTYLQECKVGGNIKKCEKIFVQIWHDEHWYMCVVDMGSEEVLIYDSMREHEQTDMNRRSSVEIVIERLETALTYGLEGQYSSCLWLNKIKAAATCPQQRNAWDCGLFMLKYMDMLSSGIGSWK</sequence>
<dbReference type="Pfam" id="PF02902">
    <property type="entry name" value="Peptidase_C48"/>
    <property type="match status" value="1"/>
</dbReference>
<dbReference type="OrthoDB" id="1694156at2759"/>
<keyword evidence="4" id="KW-0788">Thiol protease</keyword>
<dbReference type="SUPFAM" id="SSF54001">
    <property type="entry name" value="Cysteine proteinases"/>
    <property type="match status" value="1"/>
</dbReference>
<dbReference type="InterPro" id="IPR003653">
    <property type="entry name" value="Peptidase_C48_C"/>
</dbReference>
<comment type="similarity">
    <text evidence="1">Belongs to the peptidase C48 family.</text>
</comment>
<feature type="domain" description="Ubiquitin-like protease family profile" evidence="6">
    <location>
        <begin position="36"/>
        <end position="260"/>
    </location>
</feature>
<feature type="region of interest" description="Disordered" evidence="5">
    <location>
        <begin position="1"/>
        <end position="26"/>
    </location>
</feature>
<dbReference type="PROSITE" id="PS50600">
    <property type="entry name" value="ULP_PROTEASE"/>
    <property type="match status" value="1"/>
</dbReference>
<feature type="compositionally biased region" description="Basic and acidic residues" evidence="5">
    <location>
        <begin position="1"/>
        <end position="14"/>
    </location>
</feature>
<evidence type="ECO:0000259" key="6">
    <source>
        <dbReference type="PROSITE" id="PS50600"/>
    </source>
</evidence>
<keyword evidence="2 8" id="KW-0645">Protease</keyword>
<dbReference type="InterPro" id="IPR038765">
    <property type="entry name" value="Papain-like_cys_pep_sf"/>
</dbReference>
<dbReference type="GO" id="GO:0016926">
    <property type="term" value="P:protein desumoylation"/>
    <property type="evidence" value="ECO:0007669"/>
    <property type="project" value="TreeGrafter"/>
</dbReference>
<reference evidence="8" key="2">
    <citation type="submission" date="2025-08" db="UniProtKB">
        <authorList>
            <consortium name="RefSeq"/>
        </authorList>
    </citation>
    <scope>IDENTIFICATION</scope>
    <source>
        <tissue evidence="8">Leaves</tissue>
    </source>
</reference>
<evidence type="ECO:0000256" key="1">
    <source>
        <dbReference type="ARBA" id="ARBA00005234"/>
    </source>
</evidence>
<evidence type="ECO:0000256" key="2">
    <source>
        <dbReference type="ARBA" id="ARBA00022670"/>
    </source>
</evidence>
<evidence type="ECO:0000313" key="7">
    <source>
        <dbReference type="Proteomes" id="UP001652660"/>
    </source>
</evidence>
<dbReference type="PANTHER" id="PTHR12606">
    <property type="entry name" value="SENTRIN/SUMO-SPECIFIC PROTEASE"/>
    <property type="match status" value="1"/>
</dbReference>
<dbReference type="GO" id="GO:0006508">
    <property type="term" value="P:proteolysis"/>
    <property type="evidence" value="ECO:0007669"/>
    <property type="project" value="UniProtKB-KW"/>
</dbReference>
<organism evidence="7 8">
    <name type="scientific">Coffea arabica</name>
    <name type="common">Arabian coffee</name>
    <dbReference type="NCBI Taxonomy" id="13443"/>
    <lineage>
        <taxon>Eukaryota</taxon>
        <taxon>Viridiplantae</taxon>
        <taxon>Streptophyta</taxon>
        <taxon>Embryophyta</taxon>
        <taxon>Tracheophyta</taxon>
        <taxon>Spermatophyta</taxon>
        <taxon>Magnoliopsida</taxon>
        <taxon>eudicotyledons</taxon>
        <taxon>Gunneridae</taxon>
        <taxon>Pentapetalae</taxon>
        <taxon>asterids</taxon>
        <taxon>lamiids</taxon>
        <taxon>Gentianales</taxon>
        <taxon>Rubiaceae</taxon>
        <taxon>Ixoroideae</taxon>
        <taxon>Gardenieae complex</taxon>
        <taxon>Bertiereae - Coffeeae clade</taxon>
        <taxon>Coffeeae</taxon>
        <taxon>Coffea</taxon>
    </lineage>
</organism>
<dbReference type="GO" id="GO:0005634">
    <property type="term" value="C:nucleus"/>
    <property type="evidence" value="ECO:0007669"/>
    <property type="project" value="TreeGrafter"/>
</dbReference>
<evidence type="ECO:0000313" key="8">
    <source>
        <dbReference type="RefSeq" id="XP_027076020.2"/>
    </source>
</evidence>
<dbReference type="GO" id="GO:0016929">
    <property type="term" value="F:deSUMOylase activity"/>
    <property type="evidence" value="ECO:0007669"/>
    <property type="project" value="TreeGrafter"/>
</dbReference>
<gene>
    <name evidence="8" type="primary">LOC113699862</name>
</gene>
<keyword evidence="7" id="KW-1185">Reference proteome</keyword>
<keyword evidence="3" id="KW-0378">Hydrolase</keyword>
<proteinExistence type="inferred from homology"/>
<evidence type="ECO:0000256" key="4">
    <source>
        <dbReference type="ARBA" id="ARBA00022807"/>
    </source>
</evidence>
<dbReference type="Proteomes" id="UP001652660">
    <property type="component" value="Chromosome 7c"/>
</dbReference>
<evidence type="ECO:0000256" key="5">
    <source>
        <dbReference type="SAM" id="MobiDB-lite"/>
    </source>
</evidence>
<dbReference type="Gene3D" id="3.40.395.10">
    <property type="entry name" value="Adenoviral Proteinase, Chain A"/>
    <property type="match status" value="1"/>
</dbReference>
<dbReference type="AlphaFoldDB" id="A0A6P6TD40"/>